<accession>A0A8H6H1D3</accession>
<sequence length="248" mass="28120">MPPNAPSTFLLNTTPVRHPNRRHVIDREICCTSRAFQTFTPPPGTVDNDQDVVDLMADDITDLTAHTDLADRGQLVQASIWLLSVATQQAASFSQAPRINQMRHACSPIEMTTEEAKNFWMPTYATAPGYTNLPSLTWPDFQRLGLLTYRRELGGRRKEMEESLIKSLPISQIRGELYDIDIARYFSLIGALHHTKQLAEILITRVEYFYHFDGGTRNLTLGVSKSARIHLSYRFLRGTASVYKESCD</sequence>
<comment type="caution">
    <text evidence="1">The sequence shown here is derived from an EMBL/GenBank/DDBJ whole genome shotgun (WGS) entry which is preliminary data.</text>
</comment>
<protein>
    <submittedName>
        <fullName evidence="1">Uncharacterized protein</fullName>
    </submittedName>
</protein>
<dbReference type="EMBL" id="JACDXP010000002">
    <property type="protein sequence ID" value="KAF6528323.1"/>
    <property type="molecule type" value="Genomic_DNA"/>
</dbReference>
<name>A0A8H6H1D3_FUSOX</name>
<organism evidence="1 2">
    <name type="scientific">Fusarium oxysporum f. sp. conglutinans</name>
    <dbReference type="NCBI Taxonomy" id="100902"/>
    <lineage>
        <taxon>Eukaryota</taxon>
        <taxon>Fungi</taxon>
        <taxon>Dikarya</taxon>
        <taxon>Ascomycota</taxon>
        <taxon>Pezizomycotina</taxon>
        <taxon>Sordariomycetes</taxon>
        <taxon>Hypocreomycetidae</taxon>
        <taxon>Hypocreales</taxon>
        <taxon>Nectriaceae</taxon>
        <taxon>Fusarium</taxon>
        <taxon>Fusarium oxysporum species complex</taxon>
    </lineage>
</organism>
<proteinExistence type="predicted"/>
<evidence type="ECO:0000313" key="2">
    <source>
        <dbReference type="Proteomes" id="UP000593570"/>
    </source>
</evidence>
<dbReference type="AlphaFoldDB" id="A0A8H6H1D3"/>
<evidence type="ECO:0000313" key="1">
    <source>
        <dbReference type="EMBL" id="KAF6528323.1"/>
    </source>
</evidence>
<dbReference type="Proteomes" id="UP000593570">
    <property type="component" value="Unassembled WGS sequence"/>
</dbReference>
<reference evidence="1 2" key="1">
    <citation type="journal article" date="2020" name="bioRxiv">
        <title>A chromosome-scale genome assembly for the Fusarium oxysporum strain Fo5176 to establish a model Arabidopsis-fungal pathosystem.</title>
        <authorList>
            <person name="Fokkens L."/>
            <person name="Guo L."/>
            <person name="Dora S."/>
            <person name="Wang B."/>
            <person name="Ye K."/>
            <person name="Sanchez-Rodriguez C."/>
            <person name="Croll D."/>
        </authorList>
    </citation>
    <scope>NUCLEOTIDE SEQUENCE [LARGE SCALE GENOMIC DNA]</scope>
    <source>
        <strain evidence="1 2">Fo5176</strain>
    </source>
</reference>
<gene>
    <name evidence="1" type="ORF">HZS61_008625</name>
</gene>